<sequence length="117" mass="13055">MQIGELARRCGVSARMLRYYETEGLLRPGRSPAGYRLYRPADITTVQRITTLQAAGLTLAKIRLLLPCAEPDSGGFRPCPAFRDGIRRRLAEIDGQIAALAASRRLLRAYLEQTPLR</sequence>
<dbReference type="InterPro" id="IPR009061">
    <property type="entry name" value="DNA-bd_dom_put_sf"/>
</dbReference>
<dbReference type="PANTHER" id="PTHR30204">
    <property type="entry name" value="REDOX-CYCLING DRUG-SENSING TRANSCRIPTIONAL ACTIVATOR SOXR"/>
    <property type="match status" value="1"/>
</dbReference>
<dbReference type="RefSeq" id="WP_263990022.1">
    <property type="nucleotide sequence ID" value="NZ_CP076676.1"/>
</dbReference>
<organism evidence="3 4">
    <name type="scientific">Rhodopseudomonas palustris</name>
    <dbReference type="NCBI Taxonomy" id="1076"/>
    <lineage>
        <taxon>Bacteria</taxon>
        <taxon>Pseudomonadati</taxon>
        <taxon>Pseudomonadota</taxon>
        <taxon>Alphaproteobacteria</taxon>
        <taxon>Hyphomicrobiales</taxon>
        <taxon>Nitrobacteraceae</taxon>
        <taxon>Rhodopseudomonas</taxon>
    </lineage>
</organism>
<proteinExistence type="predicted"/>
<evidence type="ECO:0000313" key="4">
    <source>
        <dbReference type="Proteomes" id="UP001163166"/>
    </source>
</evidence>
<protein>
    <submittedName>
        <fullName evidence="3">MerR family transcriptional regulator</fullName>
    </submittedName>
</protein>
<dbReference type="GO" id="GO:0003700">
    <property type="term" value="F:DNA-binding transcription factor activity"/>
    <property type="evidence" value="ECO:0007669"/>
    <property type="project" value="InterPro"/>
</dbReference>
<dbReference type="AlphaFoldDB" id="A0AAX3DXX1"/>
<dbReference type="SMART" id="SM00422">
    <property type="entry name" value="HTH_MERR"/>
    <property type="match status" value="1"/>
</dbReference>
<dbReference type="PROSITE" id="PS00552">
    <property type="entry name" value="HTH_MERR_1"/>
    <property type="match status" value="1"/>
</dbReference>
<dbReference type="CDD" id="cd01282">
    <property type="entry name" value="HTH_MerR-like_sg3"/>
    <property type="match status" value="1"/>
</dbReference>
<keyword evidence="1" id="KW-0238">DNA-binding</keyword>
<dbReference type="SUPFAM" id="SSF46955">
    <property type="entry name" value="Putative DNA-binding domain"/>
    <property type="match status" value="1"/>
</dbReference>
<dbReference type="GO" id="GO:0003677">
    <property type="term" value="F:DNA binding"/>
    <property type="evidence" value="ECO:0007669"/>
    <property type="project" value="UniProtKB-KW"/>
</dbReference>
<dbReference type="Pfam" id="PF13411">
    <property type="entry name" value="MerR_1"/>
    <property type="match status" value="1"/>
</dbReference>
<reference evidence="3" key="1">
    <citation type="journal article" date="2022" name="Biol. Control">
        <title>In silico genomic analysis of Rhodopseudomonas palustris strains revealed potential biocontrol agents and crop yield enhancers.</title>
        <authorList>
            <person name="Surachat K."/>
            <person name="Kantachote D."/>
            <person name="Deachamag P."/>
            <person name="Wonglapsuwan M."/>
        </authorList>
    </citation>
    <scope>NUCLEOTIDE SEQUENCE</scope>
    <source>
        <strain evidence="3">TLS06</strain>
    </source>
</reference>
<accession>A0AAX3DXX1</accession>
<dbReference type="InterPro" id="IPR047057">
    <property type="entry name" value="MerR_fam"/>
</dbReference>
<gene>
    <name evidence="3" type="ORF">KQX62_23995</name>
</gene>
<dbReference type="Proteomes" id="UP001163166">
    <property type="component" value="Chromosome"/>
</dbReference>
<feature type="domain" description="HTH merR-type" evidence="2">
    <location>
        <begin position="1"/>
        <end position="68"/>
    </location>
</feature>
<dbReference type="PANTHER" id="PTHR30204:SF92">
    <property type="entry name" value="HTH-TYPE TRANSCRIPTIONAL REGULATOR ZNTR"/>
    <property type="match status" value="1"/>
</dbReference>
<dbReference type="Gene3D" id="1.10.1660.10">
    <property type="match status" value="1"/>
</dbReference>
<evidence type="ECO:0000256" key="1">
    <source>
        <dbReference type="ARBA" id="ARBA00023125"/>
    </source>
</evidence>
<name>A0AAX3DXX1_RHOPL</name>
<evidence type="ECO:0000259" key="2">
    <source>
        <dbReference type="PROSITE" id="PS50937"/>
    </source>
</evidence>
<dbReference type="EMBL" id="CP076676">
    <property type="protein sequence ID" value="UYO39717.1"/>
    <property type="molecule type" value="Genomic_DNA"/>
</dbReference>
<dbReference type="InterPro" id="IPR000551">
    <property type="entry name" value="MerR-type_HTH_dom"/>
</dbReference>
<evidence type="ECO:0000313" key="3">
    <source>
        <dbReference type="EMBL" id="UYO39717.1"/>
    </source>
</evidence>
<dbReference type="PROSITE" id="PS50937">
    <property type="entry name" value="HTH_MERR_2"/>
    <property type="match status" value="1"/>
</dbReference>
<dbReference type="PRINTS" id="PR00040">
    <property type="entry name" value="HTHMERR"/>
</dbReference>